<dbReference type="NCBIfam" id="TIGR03464">
    <property type="entry name" value="HpnC"/>
    <property type="match status" value="1"/>
</dbReference>
<gene>
    <name evidence="1" type="primary">hpnC</name>
    <name evidence="1" type="ORF">N5W20_09455</name>
</gene>
<dbReference type="InterPro" id="IPR008949">
    <property type="entry name" value="Isoprenoid_synthase_dom_sf"/>
</dbReference>
<dbReference type="PANTHER" id="PTHR31480">
    <property type="entry name" value="BIFUNCTIONAL LYCOPENE CYCLASE/PHYTOENE SYNTHASE"/>
    <property type="match status" value="1"/>
</dbReference>
<protein>
    <submittedName>
        <fullName evidence="1">Squalene synthase HpnC</fullName>
        <ecNumber evidence="1">2.5.1.21</ecNumber>
    </submittedName>
</protein>
<dbReference type="EC" id="2.5.1.21" evidence="1"/>
<keyword evidence="2" id="KW-1185">Reference proteome</keyword>
<dbReference type="RefSeq" id="WP_319806885.1">
    <property type="nucleotide sequence ID" value="NZ_CP107052.1"/>
</dbReference>
<dbReference type="InterPro" id="IPR017827">
    <property type="entry name" value="HSQ_synthase_HpnC"/>
</dbReference>
<organism evidence="1 2">
    <name type="scientific">Candidatus Kirkpatrickella diaphorinae</name>
    <dbReference type="NCBI Taxonomy" id="2984322"/>
    <lineage>
        <taxon>Bacteria</taxon>
        <taxon>Pseudomonadati</taxon>
        <taxon>Pseudomonadota</taxon>
        <taxon>Alphaproteobacteria</taxon>
        <taxon>Acetobacterales</taxon>
        <taxon>Acetobacteraceae</taxon>
        <taxon>Candidatus Kirkpatrickella</taxon>
    </lineage>
</organism>
<dbReference type="InterPro" id="IPR044843">
    <property type="entry name" value="Trans_IPPS_bact-type"/>
</dbReference>
<evidence type="ECO:0000313" key="2">
    <source>
        <dbReference type="Proteomes" id="UP001163831"/>
    </source>
</evidence>
<dbReference type="EMBL" id="CP107052">
    <property type="protein sequence ID" value="UYH51291.1"/>
    <property type="molecule type" value="Genomic_DNA"/>
</dbReference>
<evidence type="ECO:0000313" key="1">
    <source>
        <dbReference type="EMBL" id="UYH51291.1"/>
    </source>
</evidence>
<dbReference type="GO" id="GO:0051996">
    <property type="term" value="F:squalene synthase [NAD(P)H] activity"/>
    <property type="evidence" value="ECO:0007669"/>
    <property type="project" value="UniProtKB-EC"/>
</dbReference>
<name>A0ABY6GJU6_9PROT</name>
<sequence>MPCDADLSWVGPDVTSGKGAGDENFPVGTLLISRRNRGHVMAYYHFARCIDDIADDPTLPPDQKAARLSAMNAILRGADAPIGRHDAATAETLHRHFKKLDLPYEVASDLIKAFQQDVTKSRYANWAELVDYCSFSANPVGRFLLLLHGESADILPLSDALCTALQVINHLQDVSTDLKRLDRCYLPQDFLKQEGAEVGDVALSHSKPGLRRVFDRMLDEVDSLNDQAATLPPLIRNRRMRIYTAIIVALSRHLARRLRREDPVAGRVKLSLWDVVRSLGTASRCLI</sequence>
<dbReference type="InterPro" id="IPR002060">
    <property type="entry name" value="Squ/phyt_synthse"/>
</dbReference>
<dbReference type="Proteomes" id="UP001163831">
    <property type="component" value="Chromosome"/>
</dbReference>
<reference evidence="1" key="1">
    <citation type="submission" date="2022-10" db="EMBL/GenBank/DDBJ databases">
        <title>Candidatus Kirkpatrella diaphorinas gen. nov., sp. nov., an uncultured endosymbiont identified in a population of Diaphorina citri from Hawaii.</title>
        <authorList>
            <person name="Henry E.M."/>
            <person name="Carlson C.R."/>
            <person name="Kuo Y.-W."/>
        </authorList>
    </citation>
    <scope>NUCLEOTIDE SEQUENCE</scope>
    <source>
        <strain evidence="1">CADCRV1</strain>
    </source>
</reference>
<dbReference type="Gene3D" id="1.10.600.10">
    <property type="entry name" value="Farnesyl Diphosphate Synthase"/>
    <property type="match status" value="1"/>
</dbReference>
<accession>A0ABY6GJU6</accession>
<dbReference type="SFLD" id="SFLDG01212">
    <property type="entry name" value="Phytoene_synthase_like"/>
    <property type="match status" value="1"/>
</dbReference>
<dbReference type="SUPFAM" id="SSF48576">
    <property type="entry name" value="Terpenoid synthases"/>
    <property type="match status" value="1"/>
</dbReference>
<dbReference type="Pfam" id="PF00494">
    <property type="entry name" value="SQS_PSY"/>
    <property type="match status" value="1"/>
</dbReference>
<dbReference type="SFLD" id="SFLDG01018">
    <property type="entry name" value="Squalene/Phytoene_Synthase_Lik"/>
    <property type="match status" value="1"/>
</dbReference>
<proteinExistence type="predicted"/>
<dbReference type="SFLD" id="SFLDS00005">
    <property type="entry name" value="Isoprenoid_Synthase_Type_I"/>
    <property type="match status" value="1"/>
</dbReference>
<keyword evidence="1" id="KW-0808">Transferase</keyword>